<dbReference type="InterPro" id="IPR018357">
    <property type="entry name" value="Hexapep_transf_CS"/>
</dbReference>
<organism evidence="9 10">
    <name type="scientific">Morella rubra</name>
    <name type="common">Chinese bayberry</name>
    <dbReference type="NCBI Taxonomy" id="262757"/>
    <lineage>
        <taxon>Eukaryota</taxon>
        <taxon>Viridiplantae</taxon>
        <taxon>Streptophyta</taxon>
        <taxon>Embryophyta</taxon>
        <taxon>Tracheophyta</taxon>
        <taxon>Spermatophyta</taxon>
        <taxon>Magnoliopsida</taxon>
        <taxon>eudicotyledons</taxon>
        <taxon>Gunneridae</taxon>
        <taxon>Pentapetalae</taxon>
        <taxon>rosids</taxon>
        <taxon>fabids</taxon>
        <taxon>Fagales</taxon>
        <taxon>Myricaceae</taxon>
        <taxon>Morella</taxon>
    </lineage>
</organism>
<dbReference type="AlphaFoldDB" id="A0A6A1UFT5"/>
<proteinExistence type="inferred from homology"/>
<dbReference type="GO" id="GO:0006535">
    <property type="term" value="P:cysteine biosynthetic process from serine"/>
    <property type="evidence" value="ECO:0007669"/>
    <property type="project" value="InterPro"/>
</dbReference>
<accession>A0A6A1UFT5</accession>
<dbReference type="Pfam" id="PF06426">
    <property type="entry name" value="SATase_N"/>
    <property type="match status" value="1"/>
</dbReference>
<protein>
    <recommendedName>
        <fullName evidence="3">serine O-acetyltransferase</fullName>
        <ecNumber evidence="3">2.3.1.30</ecNumber>
    </recommendedName>
</protein>
<dbReference type="InterPro" id="IPR045304">
    <property type="entry name" value="LbH_SAT"/>
</dbReference>
<dbReference type="FunFam" id="2.160.10.10:FF:000002">
    <property type="entry name" value="Serine acetyltransferase"/>
    <property type="match status" value="1"/>
</dbReference>
<dbReference type="InterPro" id="IPR053376">
    <property type="entry name" value="Serine_acetyltransferase"/>
</dbReference>
<evidence type="ECO:0000256" key="6">
    <source>
        <dbReference type="ARBA" id="ARBA00023315"/>
    </source>
</evidence>
<dbReference type="InterPro" id="IPR010493">
    <property type="entry name" value="Ser_AcTrfase_N"/>
</dbReference>
<dbReference type="PANTHER" id="PTHR42811">
    <property type="entry name" value="SERINE ACETYLTRANSFERASE"/>
    <property type="match status" value="1"/>
</dbReference>
<keyword evidence="4" id="KW-0028">Amino-acid biosynthesis</keyword>
<dbReference type="OrthoDB" id="25818at2759"/>
<dbReference type="SUPFAM" id="SSF51161">
    <property type="entry name" value="Trimeric LpxA-like enzymes"/>
    <property type="match status" value="1"/>
</dbReference>
<reference evidence="9 10" key="1">
    <citation type="journal article" date="2019" name="Plant Biotechnol. J.">
        <title>The red bayberry genome and genetic basis of sex determination.</title>
        <authorList>
            <person name="Jia H.M."/>
            <person name="Jia H.J."/>
            <person name="Cai Q.L."/>
            <person name="Wang Y."/>
            <person name="Zhao H.B."/>
            <person name="Yang W.F."/>
            <person name="Wang G.Y."/>
            <person name="Li Y.H."/>
            <person name="Zhan D.L."/>
            <person name="Shen Y.T."/>
            <person name="Niu Q.F."/>
            <person name="Chang L."/>
            <person name="Qiu J."/>
            <person name="Zhao L."/>
            <person name="Xie H.B."/>
            <person name="Fu W.Y."/>
            <person name="Jin J."/>
            <person name="Li X.W."/>
            <person name="Jiao Y."/>
            <person name="Zhou C.C."/>
            <person name="Tu T."/>
            <person name="Chai C.Y."/>
            <person name="Gao J.L."/>
            <person name="Fan L.J."/>
            <person name="van de Weg E."/>
            <person name="Wang J.Y."/>
            <person name="Gao Z.S."/>
        </authorList>
    </citation>
    <scope>NUCLEOTIDE SEQUENCE [LARGE SCALE GENOMIC DNA]</scope>
    <source>
        <tissue evidence="9">Leaves</tissue>
    </source>
</reference>
<dbReference type="Pfam" id="PF00132">
    <property type="entry name" value="Hexapep"/>
    <property type="match status" value="1"/>
</dbReference>
<dbReference type="InterPro" id="IPR001451">
    <property type="entry name" value="Hexapep"/>
</dbReference>
<dbReference type="InterPro" id="IPR011004">
    <property type="entry name" value="Trimer_LpxA-like_sf"/>
</dbReference>
<dbReference type="Proteomes" id="UP000516437">
    <property type="component" value="Unassembled WGS sequence"/>
</dbReference>
<evidence type="ECO:0000256" key="3">
    <source>
        <dbReference type="ARBA" id="ARBA00013266"/>
    </source>
</evidence>
<comment type="pathway">
    <text evidence="1">Amino-acid biosynthesis; L-cysteine biosynthesis; L-cysteine from L-serine: step 1/2.</text>
</comment>
<dbReference type="InterPro" id="IPR042122">
    <property type="entry name" value="Ser_AcTrfase_N_sf"/>
</dbReference>
<evidence type="ECO:0000256" key="4">
    <source>
        <dbReference type="ARBA" id="ARBA00022605"/>
    </source>
</evidence>
<feature type="compositionally biased region" description="Basic and acidic residues" evidence="7">
    <location>
        <begin position="15"/>
        <end position="25"/>
    </location>
</feature>
<evidence type="ECO:0000313" key="9">
    <source>
        <dbReference type="EMBL" id="KAB1199146.1"/>
    </source>
</evidence>
<dbReference type="GO" id="GO:0005737">
    <property type="term" value="C:cytoplasm"/>
    <property type="evidence" value="ECO:0007669"/>
    <property type="project" value="InterPro"/>
</dbReference>
<keyword evidence="5 9" id="KW-0808">Transferase</keyword>
<gene>
    <name evidence="9" type="ORF">CJ030_MR0G027314</name>
</gene>
<keyword evidence="10" id="KW-1185">Reference proteome</keyword>
<dbReference type="EMBL" id="RXIC02000495">
    <property type="protein sequence ID" value="KAB1199146.1"/>
    <property type="molecule type" value="Genomic_DNA"/>
</dbReference>
<dbReference type="SMART" id="SM00971">
    <property type="entry name" value="SATase_N"/>
    <property type="match status" value="1"/>
</dbReference>
<feature type="region of interest" description="Disordered" evidence="7">
    <location>
        <begin position="1"/>
        <end position="36"/>
    </location>
</feature>
<evidence type="ECO:0000259" key="8">
    <source>
        <dbReference type="SMART" id="SM00971"/>
    </source>
</evidence>
<dbReference type="GO" id="GO:0009001">
    <property type="term" value="F:serine O-acetyltransferase activity"/>
    <property type="evidence" value="ECO:0007669"/>
    <property type="project" value="UniProtKB-EC"/>
</dbReference>
<dbReference type="PROSITE" id="PS00101">
    <property type="entry name" value="HEXAPEP_TRANSFERASES"/>
    <property type="match status" value="1"/>
</dbReference>
<evidence type="ECO:0000256" key="1">
    <source>
        <dbReference type="ARBA" id="ARBA00004876"/>
    </source>
</evidence>
<evidence type="ECO:0000256" key="7">
    <source>
        <dbReference type="SAM" id="MobiDB-lite"/>
    </source>
</evidence>
<evidence type="ECO:0000313" key="10">
    <source>
        <dbReference type="Proteomes" id="UP000516437"/>
    </source>
</evidence>
<dbReference type="EC" id="2.3.1.30" evidence="3"/>
<keyword evidence="6" id="KW-0012">Acyltransferase</keyword>
<dbReference type="UniPathway" id="UPA00136">
    <property type="reaction ID" value="UER00199"/>
</dbReference>
<dbReference type="Gene3D" id="1.10.3130.10">
    <property type="entry name" value="serine acetyltransferase, domain 1"/>
    <property type="match status" value="1"/>
</dbReference>
<evidence type="ECO:0000256" key="2">
    <source>
        <dbReference type="ARBA" id="ARBA00007274"/>
    </source>
</evidence>
<comment type="caution">
    <text evidence="9">The sequence shown here is derived from an EMBL/GenBank/DDBJ whole genome shotgun (WGS) entry which is preliminary data.</text>
</comment>
<feature type="domain" description="Serine acetyltransferase N-terminal" evidence="8">
    <location>
        <begin position="76"/>
        <end position="180"/>
    </location>
</feature>
<comment type="similarity">
    <text evidence="2">Belongs to the transferase hexapeptide repeat family.</text>
</comment>
<dbReference type="NCBIfam" id="NF041874">
    <property type="entry name" value="EPS_EpsC"/>
    <property type="match status" value="1"/>
</dbReference>
<dbReference type="CDD" id="cd03354">
    <property type="entry name" value="LbH_SAT"/>
    <property type="match status" value="1"/>
</dbReference>
<evidence type="ECO:0000256" key="5">
    <source>
        <dbReference type="ARBA" id="ARBA00022679"/>
    </source>
</evidence>
<name>A0A6A1UFT5_9ROSI</name>
<sequence length="337" mass="36536">MASCVDNPRTRTKAKSNDDSDRSHGENSASNDMELDLPGIHNLASCIDLNKNQEKQNETCRILIAESEEERKEDEIWMELKEEASIGVQEEPVLSDYYSSSILSHNSLESALANQLSVKLSSSSVPKNTLFDLFLGVLEEDEEVMAAVKDDLRAVKEADPECTSYVHCFLNLKGFLACQAHRVAHKLWLQGRKALAGLIQSRVSEVFAVDIHPGAQIGRGTVLDHATGVVMGGTVVLGNNVTISHNVTLGGTGKDYGDRHPKIGDGVLIGPWTKVLGNVRIAEDAKIEAGSVVLNEVPPRATAGGNPARLICGNGNPVRLDHMHSSTRIDQTSRIVE</sequence>
<dbReference type="Gene3D" id="2.160.10.10">
    <property type="entry name" value="Hexapeptide repeat proteins"/>
    <property type="match status" value="1"/>
</dbReference>